<reference evidence="9 10" key="1">
    <citation type="submission" date="2018-09" db="EMBL/GenBank/DDBJ databases">
        <title>YIM 75507 draft genome.</title>
        <authorList>
            <person name="Tang S."/>
            <person name="Feng Y."/>
        </authorList>
    </citation>
    <scope>NUCLEOTIDE SEQUENCE [LARGE SCALE GENOMIC DNA]</scope>
    <source>
        <strain evidence="9 10">YIM 75507</strain>
    </source>
</reference>
<evidence type="ECO:0000256" key="6">
    <source>
        <dbReference type="ARBA" id="ARBA00023136"/>
    </source>
</evidence>
<dbReference type="InterPro" id="IPR051393">
    <property type="entry name" value="ABC_transporter_permease"/>
</dbReference>
<keyword evidence="4 7" id="KW-0812">Transmembrane</keyword>
<evidence type="ECO:0000313" key="10">
    <source>
        <dbReference type="Proteomes" id="UP000265768"/>
    </source>
</evidence>
<feature type="transmembrane region" description="Helical" evidence="7">
    <location>
        <begin position="166"/>
        <end position="186"/>
    </location>
</feature>
<evidence type="ECO:0000256" key="2">
    <source>
        <dbReference type="ARBA" id="ARBA00022448"/>
    </source>
</evidence>
<evidence type="ECO:0000313" key="9">
    <source>
        <dbReference type="EMBL" id="RJL35396.1"/>
    </source>
</evidence>
<keyword evidence="2 7" id="KW-0813">Transport</keyword>
<evidence type="ECO:0000259" key="8">
    <source>
        <dbReference type="PROSITE" id="PS50928"/>
    </source>
</evidence>
<gene>
    <name evidence="9" type="ORF">D5H75_00825</name>
</gene>
<comment type="similarity">
    <text evidence="7">Belongs to the binding-protein-dependent transport system permease family.</text>
</comment>
<feature type="transmembrane region" description="Helical" evidence="7">
    <location>
        <begin position="77"/>
        <end position="99"/>
    </location>
</feature>
<keyword evidence="6 7" id="KW-0472">Membrane</keyword>
<feature type="transmembrane region" description="Helical" evidence="7">
    <location>
        <begin position="21"/>
        <end position="44"/>
    </location>
</feature>
<dbReference type="OrthoDB" id="4053402at2"/>
<keyword evidence="5 7" id="KW-1133">Transmembrane helix</keyword>
<keyword evidence="10" id="KW-1185">Reference proteome</keyword>
<feature type="domain" description="ABC transmembrane type-1" evidence="8">
    <location>
        <begin position="73"/>
        <end position="299"/>
    </location>
</feature>
<feature type="transmembrane region" description="Helical" evidence="7">
    <location>
        <begin position="111"/>
        <end position="131"/>
    </location>
</feature>
<dbReference type="InterPro" id="IPR035906">
    <property type="entry name" value="MetI-like_sf"/>
</dbReference>
<evidence type="ECO:0000256" key="7">
    <source>
        <dbReference type="RuleBase" id="RU363032"/>
    </source>
</evidence>
<accession>A0A3A4BBC4</accession>
<dbReference type="PANTHER" id="PTHR30193">
    <property type="entry name" value="ABC TRANSPORTER PERMEASE PROTEIN"/>
    <property type="match status" value="1"/>
</dbReference>
<evidence type="ECO:0000256" key="5">
    <source>
        <dbReference type="ARBA" id="ARBA00022989"/>
    </source>
</evidence>
<dbReference type="Proteomes" id="UP000265768">
    <property type="component" value="Unassembled WGS sequence"/>
</dbReference>
<organism evidence="9 10">
    <name type="scientific">Bailinhaonella thermotolerans</name>
    <dbReference type="NCBI Taxonomy" id="1070861"/>
    <lineage>
        <taxon>Bacteria</taxon>
        <taxon>Bacillati</taxon>
        <taxon>Actinomycetota</taxon>
        <taxon>Actinomycetes</taxon>
        <taxon>Streptosporangiales</taxon>
        <taxon>Streptosporangiaceae</taxon>
        <taxon>Bailinhaonella</taxon>
    </lineage>
</organism>
<evidence type="ECO:0000256" key="4">
    <source>
        <dbReference type="ARBA" id="ARBA00022692"/>
    </source>
</evidence>
<evidence type="ECO:0000256" key="1">
    <source>
        <dbReference type="ARBA" id="ARBA00004651"/>
    </source>
</evidence>
<dbReference type="InterPro" id="IPR000515">
    <property type="entry name" value="MetI-like"/>
</dbReference>
<dbReference type="GO" id="GO:0005886">
    <property type="term" value="C:plasma membrane"/>
    <property type="evidence" value="ECO:0007669"/>
    <property type="project" value="UniProtKB-SubCell"/>
</dbReference>
<proteinExistence type="inferred from homology"/>
<comment type="caution">
    <text evidence="9">The sequence shown here is derived from an EMBL/GenBank/DDBJ whole genome shotgun (WGS) entry which is preliminary data.</text>
</comment>
<dbReference type="EMBL" id="QZEY01000001">
    <property type="protein sequence ID" value="RJL35396.1"/>
    <property type="molecule type" value="Genomic_DNA"/>
</dbReference>
<keyword evidence="3" id="KW-1003">Cell membrane</keyword>
<dbReference type="PROSITE" id="PS50928">
    <property type="entry name" value="ABC_TM1"/>
    <property type="match status" value="1"/>
</dbReference>
<dbReference type="SUPFAM" id="SSF161098">
    <property type="entry name" value="MetI-like"/>
    <property type="match status" value="1"/>
</dbReference>
<dbReference type="Gene3D" id="1.10.3720.10">
    <property type="entry name" value="MetI-like"/>
    <property type="match status" value="1"/>
</dbReference>
<evidence type="ECO:0000256" key="3">
    <source>
        <dbReference type="ARBA" id="ARBA00022475"/>
    </source>
</evidence>
<dbReference type="Pfam" id="PF00528">
    <property type="entry name" value="BPD_transp_1"/>
    <property type="match status" value="1"/>
</dbReference>
<dbReference type="RefSeq" id="WP_119924367.1">
    <property type="nucleotide sequence ID" value="NZ_QZEY01000001.1"/>
</dbReference>
<comment type="subcellular location">
    <subcellularLocation>
        <location evidence="1 7">Cell membrane</location>
        <topology evidence="1 7">Multi-pass membrane protein</topology>
    </subcellularLocation>
</comment>
<protein>
    <submittedName>
        <fullName evidence="9">Sugar ABC transporter permease</fullName>
    </submittedName>
</protein>
<name>A0A3A4BBC4_9ACTN</name>
<dbReference type="AlphaFoldDB" id="A0A3A4BBC4"/>
<dbReference type="GO" id="GO:0055085">
    <property type="term" value="P:transmembrane transport"/>
    <property type="evidence" value="ECO:0007669"/>
    <property type="project" value="InterPro"/>
</dbReference>
<feature type="transmembrane region" description="Helical" evidence="7">
    <location>
        <begin position="207"/>
        <end position="231"/>
    </location>
</feature>
<dbReference type="PANTHER" id="PTHR30193:SF1">
    <property type="entry name" value="ABC TRANSPORTER PERMEASE PROTEIN YESP-RELATED"/>
    <property type="match status" value="1"/>
</dbReference>
<feature type="transmembrane region" description="Helical" evidence="7">
    <location>
        <begin position="277"/>
        <end position="300"/>
    </location>
</feature>
<sequence>MTRLVPAALRRRGTWTVLAFLSPWLAGFLLLGAYPLAATVYFSFHRYDLFSLEWVGLLNYEYLLRDEHAWTAVRNTLWLVAVMVPARLLFALGVAQLVVHLKAGTAFFRTVFFLPSLVPLVAGTLGFVFLLNPATGPVHALLGAAGISSPDWFGDPSWAKPGLTLLGMWGVGELMVIFMAALLDVPRHLYEAAAIDGAGPWQRFRRITLPTIAPVLLFTAVTEVITTLQYFTQAMVAAKVASGTTDLPGVQFTPGYPETSTLTFPQWLFHQGFRDFAMGYACVLALLLFAVAMAATLVLLRRFRAFTEGDLA</sequence>
<dbReference type="CDD" id="cd06261">
    <property type="entry name" value="TM_PBP2"/>
    <property type="match status" value="1"/>
</dbReference>